<sequence length="387" mass="42188">MTKSGVSRRIATTIGRSWRASRFAVKRRLGFVDPPMLMPYVGFTGRGGLWLRGRVLEDEGVVSAPHTTSALHNLWLTFKRYETDEIAGARVRWQAGEASGVAFSDHAGYFEVAADAAPQDHAPWMAVDLSLEHAPGYAPVTLAGEGLVRVVSPRARFVIVSDIDDTIVHTGASEIIKHWRIVTANSPESRVAFPGVAEFYRALADGEDGPETNPIFYVSSSPWNLFDLYDRFMALRGIPRGPMLLRNLSGDGLDWILRRHNGHKVRMIEQLLSAYPDLPFILIGDSGQDDTSIYHDIARRFPGRILSVHIHDIGKADPASRVGNGIGAIRDLGVPATLSRTLVDAAEVGEEMRLVASGTVEAVRLAVAAEARSGSRAFGIYPGLPMG</sequence>
<dbReference type="GO" id="GO:0008195">
    <property type="term" value="F:phosphatidate phosphatase activity"/>
    <property type="evidence" value="ECO:0007669"/>
    <property type="project" value="InterPro"/>
</dbReference>
<evidence type="ECO:0000313" key="2">
    <source>
        <dbReference type="EMBL" id="KHJ55369.1"/>
    </source>
</evidence>
<accession>A0A0B1Q4Q6</accession>
<dbReference type="InterPro" id="IPR052935">
    <property type="entry name" value="Mg2+_PAP"/>
</dbReference>
<name>A0A0B1Q4Q6_9HYPH</name>
<dbReference type="PANTHER" id="PTHR28208:SF3">
    <property type="entry name" value="PHOSPHATIDATE PHOSPHATASE APP1"/>
    <property type="match status" value="1"/>
</dbReference>
<reference evidence="2 3" key="1">
    <citation type="submission" date="2014-09" db="EMBL/GenBank/DDBJ databases">
        <title>Isolation and characterization of Aurantimonas altamirensis ON-56566 from clinical sample following a dog bite.</title>
        <authorList>
            <person name="Eshaghi A."/>
            <person name="Li A."/>
            <person name="Shahinas D."/>
            <person name="Bahn P."/>
            <person name="Kus J.V."/>
            <person name="Patel S.N."/>
        </authorList>
    </citation>
    <scope>NUCLEOTIDE SEQUENCE [LARGE SCALE GENOMIC DNA]</scope>
    <source>
        <strain evidence="2 3">ON-56566</strain>
    </source>
</reference>
<gene>
    <name evidence="2" type="ORF">LA66_01480</name>
</gene>
<organism evidence="2 3">
    <name type="scientific">Aureimonas altamirensis</name>
    <dbReference type="NCBI Taxonomy" id="370622"/>
    <lineage>
        <taxon>Bacteria</taxon>
        <taxon>Pseudomonadati</taxon>
        <taxon>Pseudomonadota</taxon>
        <taxon>Alphaproteobacteria</taxon>
        <taxon>Hyphomicrobiales</taxon>
        <taxon>Aurantimonadaceae</taxon>
        <taxon>Aureimonas</taxon>
    </lineage>
</organism>
<evidence type="ECO:0000259" key="1">
    <source>
        <dbReference type="Pfam" id="PF09949"/>
    </source>
</evidence>
<protein>
    <recommendedName>
        <fullName evidence="1">Phosphatidate phosphatase APP1 catalytic domain-containing protein</fullName>
    </recommendedName>
</protein>
<dbReference type="InterPro" id="IPR019236">
    <property type="entry name" value="APP1_cat"/>
</dbReference>
<comment type="caution">
    <text evidence="2">The sequence shown here is derived from an EMBL/GenBank/DDBJ whole genome shotgun (WGS) entry which is preliminary data.</text>
</comment>
<feature type="domain" description="Phosphatidate phosphatase APP1 catalytic" evidence="1">
    <location>
        <begin position="158"/>
        <end position="311"/>
    </location>
</feature>
<dbReference type="Proteomes" id="UP000030826">
    <property type="component" value="Unassembled WGS sequence"/>
</dbReference>
<proteinExistence type="predicted"/>
<dbReference type="Pfam" id="PF09949">
    <property type="entry name" value="APP1_cat"/>
    <property type="match status" value="1"/>
</dbReference>
<dbReference type="PANTHER" id="PTHR28208">
    <property type="entry name" value="PHOSPHATIDATE PHOSPHATASE APP1"/>
    <property type="match status" value="1"/>
</dbReference>
<evidence type="ECO:0000313" key="3">
    <source>
        <dbReference type="Proteomes" id="UP000030826"/>
    </source>
</evidence>
<dbReference type="EMBL" id="JRFJ01000001">
    <property type="protein sequence ID" value="KHJ55369.1"/>
    <property type="molecule type" value="Genomic_DNA"/>
</dbReference>
<dbReference type="STRING" id="370622.LA66_01480"/>
<dbReference type="AlphaFoldDB" id="A0A0B1Q4Q6"/>